<dbReference type="EMBL" id="CACVAQ010000531">
    <property type="protein sequence ID" value="CAA6830049.1"/>
    <property type="molecule type" value="Genomic_DNA"/>
</dbReference>
<feature type="region of interest" description="Disordered" evidence="1">
    <location>
        <begin position="87"/>
        <end position="108"/>
    </location>
</feature>
<feature type="chain" id="PRO_5027918530" evidence="2">
    <location>
        <begin position="26"/>
        <end position="108"/>
    </location>
</feature>
<feature type="signal peptide" evidence="2">
    <location>
        <begin position="1"/>
        <end position="25"/>
    </location>
</feature>
<protein>
    <submittedName>
        <fullName evidence="3">Uncharacterized protein</fullName>
    </submittedName>
</protein>
<feature type="compositionally biased region" description="Basic residues" evidence="1">
    <location>
        <begin position="87"/>
        <end position="102"/>
    </location>
</feature>
<dbReference type="AlphaFoldDB" id="A0A6S6UDN3"/>
<evidence type="ECO:0000256" key="1">
    <source>
        <dbReference type="SAM" id="MobiDB-lite"/>
    </source>
</evidence>
<proteinExistence type="predicted"/>
<sequence>MTSKFTVQFLLVSIVLLASSLPAYSQNCTGKSKIRITKTDPLADKAKPLLDSTASQQVKIRVPENYRPPIANEKLITFPGTLATKHKQRKLLNRRKRTKKKGCLAANM</sequence>
<evidence type="ECO:0000256" key="2">
    <source>
        <dbReference type="SAM" id="SignalP"/>
    </source>
</evidence>
<organism evidence="3">
    <name type="scientific">uncultured Aureispira sp</name>
    <dbReference type="NCBI Taxonomy" id="1331704"/>
    <lineage>
        <taxon>Bacteria</taxon>
        <taxon>Pseudomonadati</taxon>
        <taxon>Bacteroidota</taxon>
        <taxon>Saprospiria</taxon>
        <taxon>Saprospirales</taxon>
        <taxon>Saprospiraceae</taxon>
        <taxon>Aureispira</taxon>
        <taxon>environmental samples</taxon>
    </lineage>
</organism>
<reference evidence="3" key="1">
    <citation type="submission" date="2020-01" db="EMBL/GenBank/DDBJ databases">
        <authorList>
            <person name="Meier V. D."/>
            <person name="Meier V D."/>
        </authorList>
    </citation>
    <scope>NUCLEOTIDE SEQUENCE</scope>
    <source>
        <strain evidence="3">HLG_WM_MAG_10</strain>
    </source>
</reference>
<accession>A0A6S6UDN3</accession>
<name>A0A6S6UDN3_9BACT</name>
<evidence type="ECO:0000313" key="3">
    <source>
        <dbReference type="EMBL" id="CAA6830049.1"/>
    </source>
</evidence>
<keyword evidence="2" id="KW-0732">Signal</keyword>
<gene>
    <name evidence="3" type="ORF">HELGO_WM26405</name>
</gene>